<sequence length="670" mass="77098">MINRLEPRGWISTNYNFLTKLKEIYLIALLVIGLILLGIANYLLFHTIVELIGVITYTGIFIGLYNAYVIKKDTYMLYISLCAILVVGFDFIHIISYEGIGILSNLTEDLHFKTWLVARIIESTTLLFVVSGTNRDKNQNLRMLAHMTFLILFTLLLFFYNNFPKTYVNNIGVTMIDRISTYSIVMFLVMCLIQVMKNKETFGEYNRTLVITLSVKMFELLVFYIFIEYTNSVLYLTHVLKVLSYYLLYKIVISVCILSPYRELKMSEERYRTIVEASYNGIIIQTGGKIEYSNSKLLEIMGYTDAAEVLGNSVSDFIIEDHIECCSVLDYTNEVLKRQKKLPSIEKKLRRKDGKTVDIRLTGIHFPTPLKNSILLTIKDITEIKETQQLKELIQEEQRLLREALEMDRIKTEFFSNLSHELRTPLNILLGSIQLLEGGSLYDNKELCHSQLQKRIHVMKQNCYRLLRLINNMLDLTKFDSGYLHMNFTDCNIISTIEDITLSVVDFARNKEIEIVFDTEIEESIISCDLDKLERVVLNLLSNAIKFTNPSGKIYVSIKDEVETIAISVKDTGIGIPANKLNNIFDRFRQVDSSLHRRNEGSGIGLSLVKILIEAHGGRIIVKSKPDIGSEFIVKLPVRSLDVKDSSNNIVDYHSNNIEKIKVEFSDIYF</sequence>
<dbReference type="PRINTS" id="PR00344">
    <property type="entry name" value="BCTRLSENSOR"/>
</dbReference>
<keyword evidence="7" id="KW-1133">Transmembrane helix</keyword>
<evidence type="ECO:0000256" key="3">
    <source>
        <dbReference type="ARBA" id="ARBA00022553"/>
    </source>
</evidence>
<dbReference type="RefSeq" id="WP_204401011.1">
    <property type="nucleotide sequence ID" value="NZ_JAFBEE010000005.1"/>
</dbReference>
<feature type="transmembrane region" description="Helical" evidence="7">
    <location>
        <begin position="179"/>
        <end position="196"/>
    </location>
</feature>
<dbReference type="SMART" id="SM00388">
    <property type="entry name" value="HisKA"/>
    <property type="match status" value="1"/>
</dbReference>
<feature type="transmembrane region" description="Helical" evidence="7">
    <location>
        <begin position="51"/>
        <end position="68"/>
    </location>
</feature>
<dbReference type="InterPro" id="IPR033425">
    <property type="entry name" value="MASE3"/>
</dbReference>
<dbReference type="CDD" id="cd00082">
    <property type="entry name" value="HisKA"/>
    <property type="match status" value="1"/>
</dbReference>
<dbReference type="InterPro" id="IPR005467">
    <property type="entry name" value="His_kinase_dom"/>
</dbReference>
<dbReference type="InterPro" id="IPR003594">
    <property type="entry name" value="HATPase_dom"/>
</dbReference>
<gene>
    <name evidence="9" type="ORF">JOC73_001137</name>
</gene>
<feature type="transmembrane region" description="Helical" evidence="7">
    <location>
        <begin position="75"/>
        <end position="95"/>
    </location>
</feature>
<dbReference type="Gene3D" id="3.30.565.10">
    <property type="entry name" value="Histidine kinase-like ATPase, C-terminal domain"/>
    <property type="match status" value="1"/>
</dbReference>
<dbReference type="CDD" id="cd00130">
    <property type="entry name" value="PAS"/>
    <property type="match status" value="1"/>
</dbReference>
<evidence type="ECO:0000259" key="8">
    <source>
        <dbReference type="PROSITE" id="PS50109"/>
    </source>
</evidence>
<keyword evidence="5" id="KW-0418">Kinase</keyword>
<feature type="domain" description="Histidine kinase" evidence="8">
    <location>
        <begin position="417"/>
        <end position="640"/>
    </location>
</feature>
<evidence type="ECO:0000256" key="7">
    <source>
        <dbReference type="SAM" id="Phobius"/>
    </source>
</evidence>
<dbReference type="Pfam" id="PF13426">
    <property type="entry name" value="PAS_9"/>
    <property type="match status" value="1"/>
</dbReference>
<comment type="catalytic activity">
    <reaction evidence="1">
        <text>ATP + protein L-histidine = ADP + protein N-phospho-L-histidine.</text>
        <dbReference type="EC" id="2.7.13.3"/>
    </reaction>
</comment>
<keyword evidence="4" id="KW-0808">Transferase</keyword>
<protein>
    <recommendedName>
        <fullName evidence="2">histidine kinase</fullName>
        <ecNumber evidence="2">2.7.13.3</ecNumber>
    </recommendedName>
</protein>
<dbReference type="SUPFAM" id="SSF55874">
    <property type="entry name" value="ATPase domain of HSP90 chaperone/DNA topoisomerase II/histidine kinase"/>
    <property type="match status" value="1"/>
</dbReference>
<keyword evidence="10" id="KW-1185">Reference proteome</keyword>
<dbReference type="InterPro" id="IPR000014">
    <property type="entry name" value="PAS"/>
</dbReference>
<name>A0ABS2NNV3_9FIRM</name>
<dbReference type="Pfam" id="PF17159">
    <property type="entry name" value="MASE3"/>
    <property type="match status" value="1"/>
</dbReference>
<accession>A0ABS2NNV3</accession>
<evidence type="ECO:0000256" key="1">
    <source>
        <dbReference type="ARBA" id="ARBA00000085"/>
    </source>
</evidence>
<dbReference type="InterPro" id="IPR004358">
    <property type="entry name" value="Sig_transdc_His_kin-like_C"/>
</dbReference>
<evidence type="ECO:0000313" key="9">
    <source>
        <dbReference type="EMBL" id="MBM7614625.1"/>
    </source>
</evidence>
<dbReference type="EMBL" id="JAFBEE010000005">
    <property type="protein sequence ID" value="MBM7614625.1"/>
    <property type="molecule type" value="Genomic_DNA"/>
</dbReference>
<reference evidence="9 10" key="1">
    <citation type="submission" date="2021-01" db="EMBL/GenBank/DDBJ databases">
        <title>Genomic Encyclopedia of Type Strains, Phase IV (KMG-IV): sequencing the most valuable type-strain genomes for metagenomic binning, comparative biology and taxonomic classification.</title>
        <authorList>
            <person name="Goeker M."/>
        </authorList>
    </citation>
    <scope>NUCLEOTIDE SEQUENCE [LARGE SCALE GENOMIC DNA]</scope>
    <source>
        <strain evidence="9 10">DSM 25890</strain>
    </source>
</reference>
<keyword evidence="7" id="KW-0472">Membrane</keyword>
<dbReference type="SUPFAM" id="SSF47384">
    <property type="entry name" value="Homodimeric domain of signal transducing histidine kinase"/>
    <property type="match status" value="1"/>
</dbReference>
<dbReference type="InterPro" id="IPR003661">
    <property type="entry name" value="HisK_dim/P_dom"/>
</dbReference>
<dbReference type="InterPro" id="IPR035965">
    <property type="entry name" value="PAS-like_dom_sf"/>
</dbReference>
<dbReference type="InterPro" id="IPR036890">
    <property type="entry name" value="HATPase_C_sf"/>
</dbReference>
<dbReference type="Pfam" id="PF02518">
    <property type="entry name" value="HATPase_c"/>
    <property type="match status" value="1"/>
</dbReference>
<feature type="transmembrane region" description="Helical" evidence="7">
    <location>
        <begin position="141"/>
        <end position="159"/>
    </location>
</feature>
<dbReference type="Gene3D" id="1.10.287.130">
    <property type="match status" value="1"/>
</dbReference>
<evidence type="ECO:0000256" key="4">
    <source>
        <dbReference type="ARBA" id="ARBA00022679"/>
    </source>
</evidence>
<dbReference type="NCBIfam" id="TIGR00229">
    <property type="entry name" value="sensory_box"/>
    <property type="match status" value="1"/>
</dbReference>
<dbReference type="SUPFAM" id="SSF55785">
    <property type="entry name" value="PYP-like sensor domain (PAS domain)"/>
    <property type="match status" value="1"/>
</dbReference>
<dbReference type="Pfam" id="PF00512">
    <property type="entry name" value="HisKA"/>
    <property type="match status" value="1"/>
</dbReference>
<feature type="transmembrane region" description="Helical" evidence="7">
    <location>
        <begin position="208"/>
        <end position="227"/>
    </location>
</feature>
<dbReference type="CDD" id="cd16922">
    <property type="entry name" value="HATPase_EvgS-ArcB-TorS-like"/>
    <property type="match status" value="1"/>
</dbReference>
<dbReference type="InterPro" id="IPR036097">
    <property type="entry name" value="HisK_dim/P_sf"/>
</dbReference>
<keyword evidence="3" id="KW-0597">Phosphoprotein</keyword>
<feature type="transmembrane region" description="Helical" evidence="7">
    <location>
        <begin position="115"/>
        <end position="134"/>
    </location>
</feature>
<dbReference type="Gene3D" id="3.30.450.20">
    <property type="entry name" value="PAS domain"/>
    <property type="match status" value="1"/>
</dbReference>
<evidence type="ECO:0000256" key="2">
    <source>
        <dbReference type="ARBA" id="ARBA00012438"/>
    </source>
</evidence>
<evidence type="ECO:0000256" key="6">
    <source>
        <dbReference type="ARBA" id="ARBA00023012"/>
    </source>
</evidence>
<feature type="transmembrane region" description="Helical" evidence="7">
    <location>
        <begin position="242"/>
        <end position="261"/>
    </location>
</feature>
<dbReference type="PANTHER" id="PTHR43047">
    <property type="entry name" value="TWO-COMPONENT HISTIDINE PROTEIN KINASE"/>
    <property type="match status" value="1"/>
</dbReference>
<comment type="caution">
    <text evidence="9">The sequence shown here is derived from an EMBL/GenBank/DDBJ whole genome shotgun (WGS) entry which is preliminary data.</text>
</comment>
<proteinExistence type="predicted"/>
<dbReference type="EC" id="2.7.13.3" evidence="2"/>
<dbReference type="PANTHER" id="PTHR43047:SF72">
    <property type="entry name" value="OSMOSENSING HISTIDINE PROTEIN KINASE SLN1"/>
    <property type="match status" value="1"/>
</dbReference>
<dbReference type="PROSITE" id="PS50109">
    <property type="entry name" value="HIS_KIN"/>
    <property type="match status" value="1"/>
</dbReference>
<evidence type="ECO:0000313" key="10">
    <source>
        <dbReference type="Proteomes" id="UP001314796"/>
    </source>
</evidence>
<organism evidence="9 10">
    <name type="scientific">Alkaliphilus hydrothermalis</name>
    <dbReference type="NCBI Taxonomy" id="1482730"/>
    <lineage>
        <taxon>Bacteria</taxon>
        <taxon>Bacillati</taxon>
        <taxon>Bacillota</taxon>
        <taxon>Clostridia</taxon>
        <taxon>Peptostreptococcales</taxon>
        <taxon>Natronincolaceae</taxon>
        <taxon>Alkaliphilus</taxon>
    </lineage>
</organism>
<feature type="transmembrane region" description="Helical" evidence="7">
    <location>
        <begin position="24"/>
        <end position="45"/>
    </location>
</feature>
<evidence type="ECO:0000256" key="5">
    <source>
        <dbReference type="ARBA" id="ARBA00022777"/>
    </source>
</evidence>
<dbReference type="SMART" id="SM00091">
    <property type="entry name" value="PAS"/>
    <property type="match status" value="1"/>
</dbReference>
<keyword evidence="7" id="KW-0812">Transmembrane</keyword>
<dbReference type="SMART" id="SM00387">
    <property type="entry name" value="HATPase_c"/>
    <property type="match status" value="1"/>
</dbReference>
<dbReference type="Proteomes" id="UP001314796">
    <property type="component" value="Unassembled WGS sequence"/>
</dbReference>
<keyword evidence="6" id="KW-0902">Two-component regulatory system</keyword>